<keyword evidence="2" id="KW-1185">Reference proteome</keyword>
<proteinExistence type="predicted"/>
<evidence type="ECO:0000313" key="1">
    <source>
        <dbReference type="EMBL" id="SMP22793.1"/>
    </source>
</evidence>
<protein>
    <recommendedName>
        <fullName evidence="3">DUF1186 domain-containing protein</fullName>
    </recommendedName>
</protein>
<accession>A0ABY1P1Q5</accession>
<dbReference type="RefSeq" id="WP_155190316.1">
    <property type="nucleotide sequence ID" value="NZ_BAAAEA010000002.1"/>
</dbReference>
<dbReference type="Proteomes" id="UP001157914">
    <property type="component" value="Unassembled WGS sequence"/>
</dbReference>
<reference evidence="1 2" key="1">
    <citation type="submission" date="2017-05" db="EMBL/GenBank/DDBJ databases">
        <authorList>
            <person name="Varghese N."/>
            <person name="Submissions S."/>
        </authorList>
    </citation>
    <scope>NUCLEOTIDE SEQUENCE [LARGE SCALE GENOMIC DNA]</scope>
    <source>
        <strain evidence="1 2">DSM 15949</strain>
    </source>
</reference>
<sequence length="259" mass="28927">MDRQDILRTLADRDRYPVATIAYCLDDRDRSISIFLPLLQRAAEGKSLSQEENDALFLGCHILGALKISTAFAPLMQLALDRPDRLTDILGENAIGQTFPRLLMGLAEGEETALWYGVNRHGCDFLIRDAFLRAWTYSVFEARISRVAAVRLLRDFLDGDASPPPDDLIWSGWLTAVSDLGLIELKPVAERAILSKRILQEDPGLDDKQFREFEQALKDALPEDDRPTVMAERGYTPFGTGSKDWGDAFLLAPGDTVTV</sequence>
<evidence type="ECO:0008006" key="3">
    <source>
        <dbReference type="Google" id="ProtNLM"/>
    </source>
</evidence>
<organism evidence="1 2">
    <name type="scientific">Roseibium denhamense</name>
    <dbReference type="NCBI Taxonomy" id="76305"/>
    <lineage>
        <taxon>Bacteria</taxon>
        <taxon>Pseudomonadati</taxon>
        <taxon>Pseudomonadota</taxon>
        <taxon>Alphaproteobacteria</taxon>
        <taxon>Hyphomicrobiales</taxon>
        <taxon>Stappiaceae</taxon>
        <taxon>Roseibium</taxon>
    </lineage>
</organism>
<dbReference type="EMBL" id="FXTT01000003">
    <property type="protein sequence ID" value="SMP22793.1"/>
    <property type="molecule type" value="Genomic_DNA"/>
</dbReference>
<comment type="caution">
    <text evidence="1">The sequence shown here is derived from an EMBL/GenBank/DDBJ whole genome shotgun (WGS) entry which is preliminary data.</text>
</comment>
<evidence type="ECO:0000313" key="2">
    <source>
        <dbReference type="Proteomes" id="UP001157914"/>
    </source>
</evidence>
<name>A0ABY1P1Q5_9HYPH</name>
<gene>
    <name evidence="1" type="ORF">SAMN06265374_2201</name>
</gene>